<evidence type="ECO:0000313" key="2">
    <source>
        <dbReference type="EMBL" id="KAK9950936.1"/>
    </source>
</evidence>
<gene>
    <name evidence="2" type="ORF">M0R45_006400</name>
</gene>
<sequence length="311" mass="33781">MISPSSPPPSLFLSKALRDLDLLDVSKLSEPPFTINSRPNNLNPTTNPSIKPANPCSPPSKQFITHGLTRHAHTTAPEPTVHCQPHHQAHGLTSPHWSTKATRALHPTSSSKNLCSTKQSKSLQTVALHYITTIKPSHHQFKATANTTTQLTNTSALSRHSNSPFLCPIHQSTTVPSQSHHHRASLSTPIRALSSQPHRVAPIPQAISPACPCSSSAQAAQTTRPHHHHHHQIKLPSPAMASPVSCALLPQAILCHEKKLMKATGRKGEMKKQMRREGGLKKREKQRIKRRKKGSSPASSVVPAVAAIDPS</sequence>
<name>A0AAW1YR23_RUBAR</name>
<dbReference type="Proteomes" id="UP001457282">
    <property type="component" value="Unassembled WGS sequence"/>
</dbReference>
<feature type="region of interest" description="Disordered" evidence="1">
    <location>
        <begin position="30"/>
        <end position="94"/>
    </location>
</feature>
<evidence type="ECO:0000313" key="3">
    <source>
        <dbReference type="Proteomes" id="UP001457282"/>
    </source>
</evidence>
<organism evidence="2 3">
    <name type="scientific">Rubus argutus</name>
    <name type="common">Southern blackberry</name>
    <dbReference type="NCBI Taxonomy" id="59490"/>
    <lineage>
        <taxon>Eukaryota</taxon>
        <taxon>Viridiplantae</taxon>
        <taxon>Streptophyta</taxon>
        <taxon>Embryophyta</taxon>
        <taxon>Tracheophyta</taxon>
        <taxon>Spermatophyta</taxon>
        <taxon>Magnoliopsida</taxon>
        <taxon>eudicotyledons</taxon>
        <taxon>Gunneridae</taxon>
        <taxon>Pentapetalae</taxon>
        <taxon>rosids</taxon>
        <taxon>fabids</taxon>
        <taxon>Rosales</taxon>
        <taxon>Rosaceae</taxon>
        <taxon>Rosoideae</taxon>
        <taxon>Rosoideae incertae sedis</taxon>
        <taxon>Rubus</taxon>
    </lineage>
</organism>
<feature type="compositionally biased region" description="Polar residues" evidence="1">
    <location>
        <begin position="34"/>
        <end position="49"/>
    </location>
</feature>
<dbReference type="AlphaFoldDB" id="A0AAW1YR23"/>
<accession>A0AAW1YR23</accession>
<feature type="region of interest" description="Disordered" evidence="1">
    <location>
        <begin position="263"/>
        <end position="311"/>
    </location>
</feature>
<feature type="compositionally biased region" description="Basic and acidic residues" evidence="1">
    <location>
        <begin position="263"/>
        <end position="281"/>
    </location>
</feature>
<protein>
    <submittedName>
        <fullName evidence="2">Uncharacterized protein</fullName>
    </submittedName>
</protein>
<proteinExistence type="predicted"/>
<dbReference type="EMBL" id="JBEDUW010000001">
    <property type="protein sequence ID" value="KAK9950936.1"/>
    <property type="molecule type" value="Genomic_DNA"/>
</dbReference>
<reference evidence="2 3" key="1">
    <citation type="journal article" date="2023" name="G3 (Bethesda)">
        <title>A chromosome-length genome assembly and annotation of blackberry (Rubus argutus, cv. 'Hillquist').</title>
        <authorList>
            <person name="Bruna T."/>
            <person name="Aryal R."/>
            <person name="Dudchenko O."/>
            <person name="Sargent D.J."/>
            <person name="Mead D."/>
            <person name="Buti M."/>
            <person name="Cavallini A."/>
            <person name="Hytonen T."/>
            <person name="Andres J."/>
            <person name="Pham M."/>
            <person name="Weisz D."/>
            <person name="Mascagni F."/>
            <person name="Usai G."/>
            <person name="Natali L."/>
            <person name="Bassil N."/>
            <person name="Fernandez G.E."/>
            <person name="Lomsadze A."/>
            <person name="Armour M."/>
            <person name="Olukolu B."/>
            <person name="Poorten T."/>
            <person name="Britton C."/>
            <person name="Davik J."/>
            <person name="Ashrafi H."/>
            <person name="Aiden E.L."/>
            <person name="Borodovsky M."/>
            <person name="Worthington M."/>
        </authorList>
    </citation>
    <scope>NUCLEOTIDE SEQUENCE [LARGE SCALE GENOMIC DNA]</scope>
    <source>
        <strain evidence="2">PI 553951</strain>
    </source>
</reference>
<feature type="compositionally biased region" description="Low complexity" evidence="1">
    <location>
        <begin position="295"/>
        <end position="311"/>
    </location>
</feature>
<evidence type="ECO:0000256" key="1">
    <source>
        <dbReference type="SAM" id="MobiDB-lite"/>
    </source>
</evidence>
<comment type="caution">
    <text evidence="2">The sequence shown here is derived from an EMBL/GenBank/DDBJ whole genome shotgun (WGS) entry which is preliminary data.</text>
</comment>
<keyword evidence="3" id="KW-1185">Reference proteome</keyword>
<feature type="compositionally biased region" description="Basic residues" evidence="1">
    <location>
        <begin position="282"/>
        <end position="294"/>
    </location>
</feature>